<evidence type="ECO:0000313" key="2">
    <source>
        <dbReference type="EMBL" id="MBI4210558.1"/>
    </source>
</evidence>
<comment type="caution">
    <text evidence="2">The sequence shown here is derived from an EMBL/GenBank/DDBJ whole genome shotgun (WGS) entry which is preliminary data.</text>
</comment>
<dbReference type="Proteomes" id="UP000732298">
    <property type="component" value="Unassembled WGS sequence"/>
</dbReference>
<accession>A0A8T3YNH4</accession>
<dbReference type="Gene3D" id="3.50.50.60">
    <property type="entry name" value="FAD/NAD(P)-binding domain"/>
    <property type="match status" value="1"/>
</dbReference>
<name>A0A8T3YNH4_9ARCH</name>
<dbReference type="Pfam" id="PF01593">
    <property type="entry name" value="Amino_oxidase"/>
    <property type="match status" value="1"/>
</dbReference>
<organism evidence="2 3">
    <name type="scientific">Candidatus Iainarchaeum sp</name>
    <dbReference type="NCBI Taxonomy" id="3101447"/>
    <lineage>
        <taxon>Archaea</taxon>
        <taxon>Candidatus Iainarchaeota</taxon>
        <taxon>Candidatus Iainarchaeia</taxon>
        <taxon>Candidatus Iainarchaeales</taxon>
        <taxon>Candidatus Iainarchaeaceae</taxon>
        <taxon>Candidatus Iainarchaeum</taxon>
    </lineage>
</organism>
<dbReference type="GO" id="GO:0016491">
    <property type="term" value="F:oxidoreductase activity"/>
    <property type="evidence" value="ECO:0007669"/>
    <property type="project" value="InterPro"/>
</dbReference>
<protein>
    <submittedName>
        <fullName evidence="2">FAD-dependent oxidoreductase</fullName>
    </submittedName>
</protein>
<dbReference type="InterPro" id="IPR036188">
    <property type="entry name" value="FAD/NAD-bd_sf"/>
</dbReference>
<reference evidence="2" key="1">
    <citation type="submission" date="2020-07" db="EMBL/GenBank/DDBJ databases">
        <title>Huge and variable diversity of episymbiotic CPR bacteria and DPANN archaea in groundwater ecosystems.</title>
        <authorList>
            <person name="He C.Y."/>
            <person name="Keren R."/>
            <person name="Whittaker M."/>
            <person name="Farag I.F."/>
            <person name="Doudna J."/>
            <person name="Cate J.H.D."/>
            <person name="Banfield J.F."/>
        </authorList>
    </citation>
    <scope>NUCLEOTIDE SEQUENCE</scope>
    <source>
        <strain evidence="2">NC_groundwater_1296_Ag_S-0.2um_52_80</strain>
    </source>
</reference>
<dbReference type="PRINTS" id="PR00419">
    <property type="entry name" value="ADXRDTASE"/>
</dbReference>
<gene>
    <name evidence="2" type="ORF">HY544_03580</name>
</gene>
<dbReference type="GO" id="GO:0008767">
    <property type="term" value="F:UDP-galactopyranose mutase activity"/>
    <property type="evidence" value="ECO:0007669"/>
    <property type="project" value="TreeGrafter"/>
</dbReference>
<dbReference type="PANTHER" id="PTHR21197:SF0">
    <property type="entry name" value="UDP-GALACTOPYRANOSE MUTASE"/>
    <property type="match status" value="1"/>
</dbReference>
<dbReference type="NCBIfam" id="NF005548">
    <property type="entry name" value="PRK07208.1-4"/>
    <property type="match status" value="1"/>
</dbReference>
<proteinExistence type="predicted"/>
<dbReference type="AlphaFoldDB" id="A0A8T3YNH4"/>
<dbReference type="PANTHER" id="PTHR21197">
    <property type="entry name" value="UDP-GALACTOPYRANOSE MUTASE"/>
    <property type="match status" value="1"/>
</dbReference>
<evidence type="ECO:0000259" key="1">
    <source>
        <dbReference type="Pfam" id="PF01593"/>
    </source>
</evidence>
<dbReference type="PROSITE" id="PS51257">
    <property type="entry name" value="PROKAR_LIPOPROTEIN"/>
    <property type="match status" value="1"/>
</dbReference>
<dbReference type="InterPro" id="IPR002937">
    <property type="entry name" value="Amino_oxidase"/>
</dbReference>
<evidence type="ECO:0000313" key="3">
    <source>
        <dbReference type="Proteomes" id="UP000732298"/>
    </source>
</evidence>
<dbReference type="GO" id="GO:0050660">
    <property type="term" value="F:flavin adenine dinucleotide binding"/>
    <property type="evidence" value="ECO:0007669"/>
    <property type="project" value="TreeGrafter"/>
</dbReference>
<sequence>MNPRNSALILGAGPSGMACAMELYKAGRRFTIVEKDSQVGGLSKTYVFGKFRTDIGGHRFFSQNKYLYDFIEDLLKEKWIKVKRSSRFYIGGKFYNYPVDLRTALPTMGPIKAAMALKDYVYEKTFGRDNSGNNFEDYTVSRFGRTLAEFNILNYTEKIWGIPCKNLSSQWAKQRIKDLSVSSILKKALFNSAGPKTLVEEFYYPEYGTGTIYGKIHEKAGKRNEVLLGAMPAEILHKNGKITMVSLNDGRRFRRPHYVVSSIPITAFCRLLKPSPPKHVMDALSGLRFRSQVYLFITINKPCVGMDQWIYFPDKEVPFARIAEMKNFSKSMAPHGKTSLFIEFFCWEGDETWKKSKDELLEMSVHWLEKLGFLRNEEIMDAWRISGLNAYPVYDIGYEDKLKEVKEYLDGFANLLYIGRPGRFRYTNQDHSLEMGMLAARAIISGKKPDFDSVGGKNEYFESGNLNAAGKAT</sequence>
<dbReference type="GO" id="GO:0005829">
    <property type="term" value="C:cytosol"/>
    <property type="evidence" value="ECO:0007669"/>
    <property type="project" value="TreeGrafter"/>
</dbReference>
<dbReference type="EMBL" id="JACQPB010000035">
    <property type="protein sequence ID" value="MBI4210558.1"/>
    <property type="molecule type" value="Genomic_DNA"/>
</dbReference>
<dbReference type="SUPFAM" id="SSF51905">
    <property type="entry name" value="FAD/NAD(P)-binding domain"/>
    <property type="match status" value="1"/>
</dbReference>
<feature type="domain" description="Amine oxidase" evidence="1">
    <location>
        <begin position="15"/>
        <end position="371"/>
    </location>
</feature>